<proteinExistence type="predicted"/>
<keyword evidence="9" id="KW-0479">Metal-binding</keyword>
<keyword evidence="13" id="KW-0411">Iron-sulfur</keyword>
<dbReference type="SUPFAM" id="SSF55785">
    <property type="entry name" value="PYP-like sensor domain (PAS domain)"/>
    <property type="match status" value="2"/>
</dbReference>
<dbReference type="CDD" id="cd16917">
    <property type="entry name" value="HATPase_UhpB-NarQ-NarX-like"/>
    <property type="match status" value="1"/>
</dbReference>
<dbReference type="PANTHER" id="PTHR24421">
    <property type="entry name" value="NITRATE/NITRITE SENSOR PROTEIN NARX-RELATED"/>
    <property type="match status" value="1"/>
</dbReference>
<dbReference type="Gene3D" id="3.30.565.10">
    <property type="entry name" value="Histidine kinase-like ATPase, C-terminal domain"/>
    <property type="match status" value="1"/>
</dbReference>
<dbReference type="InterPro" id="IPR005467">
    <property type="entry name" value="His_kinase_dom"/>
</dbReference>
<organism evidence="20 21">
    <name type="scientific">Pelomonas caseinilytica</name>
    <dbReference type="NCBI Taxonomy" id="2906763"/>
    <lineage>
        <taxon>Bacteria</taxon>
        <taxon>Pseudomonadati</taxon>
        <taxon>Pseudomonadota</taxon>
        <taxon>Betaproteobacteria</taxon>
        <taxon>Burkholderiales</taxon>
        <taxon>Sphaerotilaceae</taxon>
        <taxon>Roseateles</taxon>
    </lineage>
</organism>
<comment type="caution">
    <text evidence="20">The sequence shown here is derived from an EMBL/GenBank/DDBJ whole genome shotgun (WGS) entry which is preliminary data.</text>
</comment>
<evidence type="ECO:0000256" key="7">
    <source>
        <dbReference type="ARBA" id="ARBA00022490"/>
    </source>
</evidence>
<dbReference type="InterPro" id="IPR036890">
    <property type="entry name" value="HATPase_C_sf"/>
</dbReference>
<evidence type="ECO:0000256" key="5">
    <source>
        <dbReference type="ARBA" id="ARBA00017322"/>
    </source>
</evidence>
<comment type="catalytic activity">
    <reaction evidence="1">
        <text>ATP + protein L-histidine = ADP + protein N-phospho-L-histidine.</text>
        <dbReference type="EC" id="2.7.13.3"/>
    </reaction>
</comment>
<evidence type="ECO:0000259" key="19">
    <source>
        <dbReference type="PROSITE" id="PS50113"/>
    </source>
</evidence>
<dbReference type="PANTHER" id="PTHR24421:SF59">
    <property type="entry name" value="OXYGEN SENSOR HISTIDINE KINASE NREB"/>
    <property type="match status" value="1"/>
</dbReference>
<evidence type="ECO:0000256" key="10">
    <source>
        <dbReference type="ARBA" id="ARBA00022777"/>
    </source>
</evidence>
<dbReference type="InterPro" id="IPR035965">
    <property type="entry name" value="PAS-like_dom_sf"/>
</dbReference>
<dbReference type="InterPro" id="IPR000014">
    <property type="entry name" value="PAS"/>
</dbReference>
<comment type="function">
    <text evidence="14">Member of the two-component regulatory system NreB/NreC involved in the control of dissimilatory nitrate/nitrite reduction in response to oxygen. NreB functions as a direct oxygen sensor histidine kinase which is autophosphorylated, in the absence of oxygen, probably at the conserved histidine residue, and transfers its phosphate group probably to a conserved aspartate residue of NreC. NreB/NreC activates the expression of the nitrate (narGHJI) and nitrite (nir) reductase operons, as well as the putative nitrate transporter gene narT.</text>
</comment>
<comment type="cofactor">
    <cofactor evidence="2">
        <name>[4Fe-4S] cluster</name>
        <dbReference type="ChEBI" id="CHEBI:49883"/>
    </cofactor>
</comment>
<dbReference type="PRINTS" id="PR00344">
    <property type="entry name" value="BCTRLSENSOR"/>
</dbReference>
<reference evidence="20 21" key="1">
    <citation type="submission" date="2021-12" db="EMBL/GenBank/DDBJ databases">
        <title>Genome seq of p7.</title>
        <authorList>
            <person name="Seo T."/>
        </authorList>
    </citation>
    <scope>NUCLEOTIDE SEQUENCE [LARGE SCALE GENOMIC DNA]</scope>
    <source>
        <strain evidence="20 21">P7</strain>
    </source>
</reference>
<keyword evidence="8" id="KW-0808">Transferase</keyword>
<dbReference type="Pfam" id="PF02518">
    <property type="entry name" value="HATPase_c"/>
    <property type="match status" value="1"/>
</dbReference>
<dbReference type="EMBL" id="JAJTWT010000007">
    <property type="protein sequence ID" value="MCE4538941.1"/>
    <property type="molecule type" value="Genomic_DNA"/>
</dbReference>
<dbReference type="NCBIfam" id="TIGR00229">
    <property type="entry name" value="sensory_box"/>
    <property type="match status" value="2"/>
</dbReference>
<evidence type="ECO:0000256" key="4">
    <source>
        <dbReference type="ARBA" id="ARBA00012438"/>
    </source>
</evidence>
<evidence type="ECO:0000259" key="17">
    <source>
        <dbReference type="PROSITE" id="PS50109"/>
    </source>
</evidence>
<feature type="domain" description="Histidine kinase" evidence="17">
    <location>
        <begin position="310"/>
        <end position="499"/>
    </location>
</feature>
<dbReference type="InterPro" id="IPR004358">
    <property type="entry name" value="Sig_transdc_His_kin-like_C"/>
</dbReference>
<feature type="domain" description="PAC" evidence="19">
    <location>
        <begin position="238"/>
        <end position="294"/>
    </location>
</feature>
<dbReference type="SUPFAM" id="SSF55874">
    <property type="entry name" value="ATPase domain of HSP90 chaperone/DNA topoisomerase II/histidine kinase"/>
    <property type="match status" value="1"/>
</dbReference>
<evidence type="ECO:0000256" key="14">
    <source>
        <dbReference type="ARBA" id="ARBA00024827"/>
    </source>
</evidence>
<dbReference type="Gene3D" id="3.30.450.20">
    <property type="entry name" value="PAS domain"/>
    <property type="match status" value="2"/>
</dbReference>
<evidence type="ECO:0000256" key="1">
    <source>
        <dbReference type="ARBA" id="ARBA00000085"/>
    </source>
</evidence>
<dbReference type="InterPro" id="IPR001610">
    <property type="entry name" value="PAC"/>
</dbReference>
<evidence type="ECO:0000256" key="8">
    <source>
        <dbReference type="ARBA" id="ARBA00022679"/>
    </source>
</evidence>
<comment type="subcellular location">
    <subcellularLocation>
        <location evidence="3">Cytoplasm</location>
    </subcellularLocation>
</comment>
<protein>
    <recommendedName>
        <fullName evidence="5">Oxygen sensor histidine kinase NreB</fullName>
        <ecNumber evidence="4">2.7.13.3</ecNumber>
    </recommendedName>
    <alternativeName>
        <fullName evidence="15">Nitrogen regulation protein B</fullName>
    </alternativeName>
</protein>
<dbReference type="SMART" id="SM00086">
    <property type="entry name" value="PAC"/>
    <property type="match status" value="2"/>
</dbReference>
<keyword evidence="12" id="KW-0902">Two-component regulatory system</keyword>
<keyword evidence="11" id="KW-0408">Iron</keyword>
<dbReference type="PROSITE" id="PS50109">
    <property type="entry name" value="HIS_KIN"/>
    <property type="match status" value="1"/>
</dbReference>
<evidence type="ECO:0000313" key="20">
    <source>
        <dbReference type="EMBL" id="MCE4538941.1"/>
    </source>
</evidence>
<evidence type="ECO:0000256" key="3">
    <source>
        <dbReference type="ARBA" id="ARBA00004496"/>
    </source>
</evidence>
<keyword evidence="10" id="KW-0418">Kinase</keyword>
<dbReference type="EC" id="2.7.13.3" evidence="4"/>
<dbReference type="SMART" id="SM00091">
    <property type="entry name" value="PAS"/>
    <property type="match status" value="2"/>
</dbReference>
<gene>
    <name evidence="20" type="ORF">LXT12_16950</name>
</gene>
<feature type="region of interest" description="Disordered" evidence="16">
    <location>
        <begin position="496"/>
        <end position="517"/>
    </location>
</feature>
<evidence type="ECO:0000256" key="11">
    <source>
        <dbReference type="ARBA" id="ARBA00023004"/>
    </source>
</evidence>
<keyword evidence="6" id="KW-0004">4Fe-4S</keyword>
<dbReference type="InterPro" id="IPR011712">
    <property type="entry name" value="Sig_transdc_His_kin_sub3_dim/P"/>
</dbReference>
<evidence type="ECO:0000256" key="16">
    <source>
        <dbReference type="SAM" id="MobiDB-lite"/>
    </source>
</evidence>
<dbReference type="Pfam" id="PF07730">
    <property type="entry name" value="HisKA_3"/>
    <property type="match status" value="1"/>
</dbReference>
<evidence type="ECO:0000256" key="2">
    <source>
        <dbReference type="ARBA" id="ARBA00001966"/>
    </source>
</evidence>
<evidence type="ECO:0000256" key="13">
    <source>
        <dbReference type="ARBA" id="ARBA00023014"/>
    </source>
</evidence>
<dbReference type="InterPro" id="IPR000700">
    <property type="entry name" value="PAS-assoc_C"/>
</dbReference>
<keyword evidence="7" id="KW-0963">Cytoplasm</keyword>
<evidence type="ECO:0000256" key="6">
    <source>
        <dbReference type="ARBA" id="ARBA00022485"/>
    </source>
</evidence>
<dbReference type="PROSITE" id="PS50112">
    <property type="entry name" value="PAS"/>
    <property type="match status" value="2"/>
</dbReference>
<feature type="domain" description="PAC" evidence="19">
    <location>
        <begin position="115"/>
        <end position="166"/>
    </location>
</feature>
<evidence type="ECO:0000256" key="9">
    <source>
        <dbReference type="ARBA" id="ARBA00022723"/>
    </source>
</evidence>
<evidence type="ECO:0000256" key="15">
    <source>
        <dbReference type="ARBA" id="ARBA00030800"/>
    </source>
</evidence>
<name>A0ABS8XK49_9BURK</name>
<dbReference type="InterPro" id="IPR013656">
    <property type="entry name" value="PAS_4"/>
</dbReference>
<dbReference type="RefSeq" id="WP_233393467.1">
    <property type="nucleotide sequence ID" value="NZ_JAJTWT010000007.1"/>
</dbReference>
<evidence type="ECO:0000259" key="18">
    <source>
        <dbReference type="PROSITE" id="PS50112"/>
    </source>
</evidence>
<evidence type="ECO:0000313" key="21">
    <source>
        <dbReference type="Proteomes" id="UP001201463"/>
    </source>
</evidence>
<keyword evidence="21" id="KW-1185">Reference proteome</keyword>
<evidence type="ECO:0000256" key="12">
    <source>
        <dbReference type="ARBA" id="ARBA00023012"/>
    </source>
</evidence>
<feature type="domain" description="PAS" evidence="18">
    <location>
        <begin position="167"/>
        <end position="213"/>
    </location>
</feature>
<dbReference type="Proteomes" id="UP001201463">
    <property type="component" value="Unassembled WGS sequence"/>
</dbReference>
<feature type="domain" description="PAS" evidence="18">
    <location>
        <begin position="38"/>
        <end position="112"/>
    </location>
</feature>
<dbReference type="InterPro" id="IPR050482">
    <property type="entry name" value="Sensor_HK_TwoCompSys"/>
</dbReference>
<sequence>MPTLLLAGAVLLAGMALGWAARRRAGALTPAETAAARGTDYLRQIFEHATDGLFLIEVLGEARFRNLAINPALLQSMGMRASELVGRMVHETAVPSVAALFIQRYQRCVTSAVVQREQFVMLLPSGRRTVEMTLVPLRDESGRVRQLVGIVHDMTERVALEAALVTREREFRTLVENCPDLIVRYDRDGRRVYVNPAFTRMRQQSAEPLLGQSPADDPAFADGEAERMMTAIRAVVSTGKAQRLTSIFRKAGQDWREGDLLLVPEVDDGGQVRTVLGLGRDMTVQRQQEAELRQARAQLRSLMASRVSRELQEELGQVLTALRLSAGMLRVQYADSLPPLLAASNTMTGLVDRAIATMRELLRGLRPASLDEGLAPALDALSRDLCRRHGFECRLDLGGVPELSEESAAALFGIVQEALENAARHAGVAEADLSIRRLGDEWELVVRDAGRGFQPDSVGGQAYGLQVMKARASLLGGELLIDSRAGQGTAVMLNFPAAPANPNPSDPSRLAGRPFDN</sequence>
<dbReference type="PROSITE" id="PS50113">
    <property type="entry name" value="PAC"/>
    <property type="match status" value="2"/>
</dbReference>
<dbReference type="InterPro" id="IPR003594">
    <property type="entry name" value="HATPase_dom"/>
</dbReference>
<dbReference type="SMART" id="SM00387">
    <property type="entry name" value="HATPase_c"/>
    <property type="match status" value="1"/>
</dbReference>
<dbReference type="CDD" id="cd00130">
    <property type="entry name" value="PAS"/>
    <property type="match status" value="2"/>
</dbReference>
<dbReference type="Pfam" id="PF08448">
    <property type="entry name" value="PAS_4"/>
    <property type="match status" value="2"/>
</dbReference>
<accession>A0ABS8XK49</accession>